<accession>A0ABY9WM20</accession>
<name>A0ABY9WM20_9BACT</name>
<protein>
    <recommendedName>
        <fullName evidence="4">Lipoprotein</fullName>
    </recommendedName>
</protein>
<gene>
    <name evidence="2" type="ORF">F0U60_08895</name>
</gene>
<evidence type="ECO:0000313" key="3">
    <source>
        <dbReference type="Proteomes" id="UP001611383"/>
    </source>
</evidence>
<keyword evidence="1" id="KW-0732">Signal</keyword>
<dbReference type="Proteomes" id="UP001611383">
    <property type="component" value="Chromosome"/>
</dbReference>
<evidence type="ECO:0000313" key="2">
    <source>
        <dbReference type="EMBL" id="WNG44209.1"/>
    </source>
</evidence>
<dbReference type="RefSeq" id="WP_395816571.1">
    <property type="nucleotide sequence ID" value="NZ_CP043494.1"/>
</dbReference>
<dbReference type="PROSITE" id="PS51257">
    <property type="entry name" value="PROKAR_LIPOPROTEIN"/>
    <property type="match status" value="1"/>
</dbReference>
<proteinExistence type="predicted"/>
<evidence type="ECO:0008006" key="4">
    <source>
        <dbReference type="Google" id="ProtNLM"/>
    </source>
</evidence>
<evidence type="ECO:0000256" key="1">
    <source>
        <dbReference type="SAM" id="SignalP"/>
    </source>
</evidence>
<sequence>MRRSAAITLLFSALLALAGCKSPCRELSERLCDCVDSFQRDDCIQLVAERERNVEPTDEELNACEQKLQTCTITPDDENSCRILETNEGKDACGLAR</sequence>
<dbReference type="EMBL" id="CP043494">
    <property type="protein sequence ID" value="WNG44209.1"/>
    <property type="molecule type" value="Genomic_DNA"/>
</dbReference>
<keyword evidence="3" id="KW-1185">Reference proteome</keyword>
<feature type="signal peptide" evidence="1">
    <location>
        <begin position="1"/>
        <end position="18"/>
    </location>
</feature>
<feature type="chain" id="PRO_5046095002" description="Lipoprotein" evidence="1">
    <location>
        <begin position="19"/>
        <end position="97"/>
    </location>
</feature>
<organism evidence="2 3">
    <name type="scientific">Archangium minus</name>
    <dbReference type="NCBI Taxonomy" id="83450"/>
    <lineage>
        <taxon>Bacteria</taxon>
        <taxon>Pseudomonadati</taxon>
        <taxon>Myxococcota</taxon>
        <taxon>Myxococcia</taxon>
        <taxon>Myxococcales</taxon>
        <taxon>Cystobacterineae</taxon>
        <taxon>Archangiaceae</taxon>
        <taxon>Archangium</taxon>
    </lineage>
</organism>
<reference evidence="2 3" key="1">
    <citation type="submission" date="2019-08" db="EMBL/GenBank/DDBJ databases">
        <title>Archangium and Cystobacter genomes.</title>
        <authorList>
            <person name="Chen I.-C.K."/>
            <person name="Wielgoss S."/>
        </authorList>
    </citation>
    <scope>NUCLEOTIDE SEQUENCE [LARGE SCALE GENOMIC DNA]</scope>
    <source>
        <strain evidence="2 3">Cbm 6</strain>
    </source>
</reference>